<dbReference type="EMBL" id="RBAK01000001">
    <property type="protein sequence ID" value="RKN50331.1"/>
    <property type="molecule type" value="Genomic_DNA"/>
</dbReference>
<reference evidence="1 2" key="1">
    <citation type="journal article" date="2004" name="Syst. Appl. Microbiol.">
        <title>Cryptoendolithic actinomycetes from antarctic sandstone rock samples: Micromonospora endolithica sp. nov. and two isolates related to Micromonospora coerulea Jensen 1932.</title>
        <authorList>
            <person name="Hirsch P."/>
            <person name="Mevs U."/>
            <person name="Kroppenstedt R.M."/>
            <person name="Schumann P."/>
            <person name="Stackebrandt E."/>
        </authorList>
    </citation>
    <scope>NUCLEOTIDE SEQUENCE [LARGE SCALE GENOMIC DNA]</scope>
    <source>
        <strain evidence="1 2">JCM 12677</strain>
    </source>
</reference>
<accession>A0A3A9ZQ78</accession>
<evidence type="ECO:0000313" key="2">
    <source>
        <dbReference type="Proteomes" id="UP000281726"/>
    </source>
</evidence>
<dbReference type="RefSeq" id="WP_120723641.1">
    <property type="nucleotide sequence ID" value="NZ_RBAK01000001.1"/>
</dbReference>
<proteinExistence type="predicted"/>
<name>A0A3A9ZQ78_9ACTN</name>
<organism evidence="1 2">
    <name type="scientific">Micromonospora endolithica</name>
    <dbReference type="NCBI Taxonomy" id="230091"/>
    <lineage>
        <taxon>Bacteria</taxon>
        <taxon>Bacillati</taxon>
        <taxon>Actinomycetota</taxon>
        <taxon>Actinomycetes</taxon>
        <taxon>Micromonosporales</taxon>
        <taxon>Micromonosporaceae</taxon>
        <taxon>Micromonospora</taxon>
    </lineage>
</organism>
<keyword evidence="2" id="KW-1185">Reference proteome</keyword>
<dbReference type="Proteomes" id="UP000281726">
    <property type="component" value="Unassembled WGS sequence"/>
</dbReference>
<comment type="caution">
    <text evidence="1">The sequence shown here is derived from an EMBL/GenBank/DDBJ whole genome shotgun (WGS) entry which is preliminary data.</text>
</comment>
<protein>
    <submittedName>
        <fullName evidence="1">Uncharacterized protein</fullName>
    </submittedName>
</protein>
<gene>
    <name evidence="1" type="ORF">D7223_00500</name>
</gene>
<sequence>MVRPRYCAEAADCGCAVKGTNLAGACTLIEKLGEVLLLALGGVSRGSHIVSFSGARAPLITVVHNGVPFPVQVEANTPAGLV</sequence>
<dbReference type="AlphaFoldDB" id="A0A3A9ZQ78"/>
<evidence type="ECO:0000313" key="1">
    <source>
        <dbReference type="EMBL" id="RKN50331.1"/>
    </source>
</evidence>